<dbReference type="HOGENOM" id="CLU_117067_0_0_9"/>
<organism evidence="1 2">
    <name type="scientific">Priestia megaterium (strain ATCC 14581 / DSM 32 / CCUG 1817 / JCM 2506 / NBRC 15308 / NCIMB 9376 / NCTC 10342 / NRRL B-14308 / VKM B-512 / Ford 19)</name>
    <name type="common">Bacillus megaterium</name>
    <dbReference type="NCBI Taxonomy" id="1348623"/>
    <lineage>
        <taxon>Bacteria</taxon>
        <taxon>Bacillati</taxon>
        <taxon>Bacillota</taxon>
        <taxon>Bacilli</taxon>
        <taxon>Bacillales</taxon>
        <taxon>Bacillaceae</taxon>
        <taxon>Priestia</taxon>
    </lineage>
</organism>
<name>A0A0B6AZ76_PRIM2</name>
<accession>A0A0B6AZ76</accession>
<dbReference type="GeneID" id="93644264"/>
<evidence type="ECO:0000313" key="2">
    <source>
        <dbReference type="Proteomes" id="UP000031829"/>
    </source>
</evidence>
<proteinExistence type="predicted"/>
<sequence>MDVTFLTNVIRHILERDNFVIDFEESDEQNIHFWHRDEPFRLFISEQTESYLVWTVFEDEKEQWSGKTFLQEVTNTCKDCSEPIAHWIYKDGGKAGYCDHCLQTFGNAYFTNADDIKQNLHLIDGSICFITDETRSDWWIAYEGFKRVIARLEENPDQKVEMYKPEYPVFKWEIHFLTENNSASFKFKDDFASGIVPKGRIL</sequence>
<dbReference type="AlphaFoldDB" id="A0A0B6AZ76"/>
<dbReference type="EMBL" id="CP009920">
    <property type="protein sequence ID" value="AJI25239.1"/>
    <property type="molecule type" value="Genomic_DNA"/>
</dbReference>
<dbReference type="RefSeq" id="WP_034649616.1">
    <property type="nucleotide sequence ID" value="NZ_BCVB01000001.1"/>
</dbReference>
<evidence type="ECO:0000313" key="1">
    <source>
        <dbReference type="EMBL" id="AJI25239.1"/>
    </source>
</evidence>
<protein>
    <submittedName>
        <fullName evidence="1">Uncharacterized protein</fullName>
    </submittedName>
</protein>
<dbReference type="Proteomes" id="UP000031829">
    <property type="component" value="Chromosome"/>
</dbReference>
<reference evidence="1 2" key="1">
    <citation type="journal article" date="2015" name="Genome Announc.">
        <title>Complete genome sequences for 35 biothreat assay-relevant bacillus species.</title>
        <authorList>
            <person name="Johnson S.L."/>
            <person name="Daligault H.E."/>
            <person name="Davenport K.W."/>
            <person name="Jaissle J."/>
            <person name="Frey K.G."/>
            <person name="Ladner J.T."/>
            <person name="Broomall S.M."/>
            <person name="Bishop-Lilly K.A."/>
            <person name="Bruce D.C."/>
            <person name="Gibbons H.S."/>
            <person name="Coyne S.R."/>
            <person name="Lo C.C."/>
            <person name="Meincke L."/>
            <person name="Munk A.C."/>
            <person name="Koroleva G.I."/>
            <person name="Rosenzweig C.N."/>
            <person name="Palacios G.F."/>
            <person name="Redden C.L."/>
            <person name="Minogue T.D."/>
            <person name="Chain P.S."/>
        </authorList>
    </citation>
    <scope>NUCLEOTIDE SEQUENCE [LARGE SCALE GENOMIC DNA]</scope>
    <source>
        <strain evidence="2">ATCC 14581 / DSM 32 / JCM 2506 / NBRC 15308 / NCIMB 9376 / NCTC 10342 / NRRL B-14308 / VKM B-512</strain>
    </source>
</reference>
<gene>
    <name evidence="1" type="ORF">BG04_779</name>
</gene>
<dbReference type="KEGG" id="bmeg:BG04_779"/>